<reference evidence="3" key="3">
    <citation type="submission" date="2022-08" db="EMBL/GenBank/DDBJ databases">
        <title>Whole genome sequencing of non-tuberculosis mycobacteria type-strains.</title>
        <authorList>
            <person name="Igarashi Y."/>
            <person name="Osugi A."/>
            <person name="Mitarai S."/>
        </authorList>
    </citation>
    <scope>NUCLEOTIDE SEQUENCE</scope>
    <source>
        <strain evidence="3">JCM 16372</strain>
    </source>
</reference>
<feature type="transmembrane region" description="Helical" evidence="1">
    <location>
        <begin position="116"/>
        <end position="144"/>
    </location>
</feature>
<feature type="transmembrane region" description="Helical" evidence="1">
    <location>
        <begin position="83"/>
        <end position="104"/>
    </location>
</feature>
<reference evidence="2" key="2">
    <citation type="journal article" date="2022" name="BMC Genomics">
        <title>Comparative genome analysis of mycobacteria focusing on tRNA and non-coding RNA.</title>
        <authorList>
            <person name="Behra P.R.K."/>
            <person name="Pettersson B.M.F."/>
            <person name="Ramesh M."/>
            <person name="Das S."/>
            <person name="Dasgupta S."/>
            <person name="Kirsebom L.A."/>
        </authorList>
    </citation>
    <scope>NUCLEOTIDE SEQUENCE</scope>
    <source>
        <strain evidence="2">DSM 45406</strain>
    </source>
</reference>
<keyword evidence="1" id="KW-1133">Transmembrane helix</keyword>
<dbReference type="RefSeq" id="WP_052428832.1">
    <property type="nucleotide sequence ID" value="NZ_CP092427.2"/>
</dbReference>
<dbReference type="PANTHER" id="PTHR36844:SF1">
    <property type="entry name" value="PROTEASE PRSW"/>
    <property type="match status" value="1"/>
</dbReference>
<accession>A0A9X2Y9N4</accession>
<dbReference type="EMBL" id="CP092427">
    <property type="protein sequence ID" value="ULP39251.1"/>
    <property type="molecule type" value="Genomic_DNA"/>
</dbReference>
<feature type="transmembrane region" description="Helical" evidence="1">
    <location>
        <begin position="21"/>
        <end position="45"/>
    </location>
</feature>
<evidence type="ECO:0000313" key="4">
    <source>
        <dbReference type="Proteomes" id="UP001055159"/>
    </source>
</evidence>
<evidence type="ECO:0000313" key="5">
    <source>
        <dbReference type="Proteomes" id="UP001140272"/>
    </source>
</evidence>
<feature type="transmembrane region" description="Helical" evidence="1">
    <location>
        <begin position="51"/>
        <end position="71"/>
    </location>
</feature>
<dbReference type="InterPro" id="IPR026898">
    <property type="entry name" value="PrsW"/>
</dbReference>
<sequence>MQDKPAPSSGYPADVNSVRRVGAPLGLLIALGTVAGLIVIVLTAVNPVGTSIGFVLSSIAMTVVVLCYLWLDRWEPEPPRLLIFAFIWGTSAAVVISSILQIVLEAWVNPGGSDDISPFTLVVGAPLTEEAAKGAFLLLMMTGVRRNELNSRTDCLVYAGLVGAGFAWLEDILYIANADSVADSLFTAALRLIMSPFAHSLFTTMTAIGVWYALQRRSAAGKAGAILLGYAGAVVLHAMWNGSSLFGPEAYLGVYVFWMMPVFALAITLAVQSRRREQRIVAATLPGMVAAGIVSPNEATWLGSIKTRRLAVAEATRFGGKPAGAAVKRFAHQVVELAFVRDRIDRGFGDPRVVALLHEETYALYAARSASPALYQLAGFRTS</sequence>
<proteinExistence type="predicted"/>
<keyword evidence="1" id="KW-0812">Transmembrane</keyword>
<feature type="transmembrane region" description="Helical" evidence="1">
    <location>
        <begin position="223"/>
        <end position="240"/>
    </location>
</feature>
<dbReference type="EMBL" id="JACKRN010000141">
    <property type="protein sequence ID" value="MCV7069738.1"/>
    <property type="molecule type" value="Genomic_DNA"/>
</dbReference>
<keyword evidence="1" id="KW-0472">Membrane</keyword>
<dbReference type="Proteomes" id="UP001055159">
    <property type="component" value="Chromosome"/>
</dbReference>
<dbReference type="GO" id="GO:0008237">
    <property type="term" value="F:metallopeptidase activity"/>
    <property type="evidence" value="ECO:0007669"/>
    <property type="project" value="UniProtKB-KW"/>
</dbReference>
<evidence type="ECO:0000256" key="1">
    <source>
        <dbReference type="SAM" id="Phobius"/>
    </source>
</evidence>
<dbReference type="Proteomes" id="UP001140272">
    <property type="component" value="Unassembled WGS sequence"/>
</dbReference>
<evidence type="ECO:0000313" key="2">
    <source>
        <dbReference type="EMBL" id="MCV7069738.1"/>
    </source>
</evidence>
<organism evidence="2 5">
    <name type="scientific">Mycolicibacterium rufum</name>
    <dbReference type="NCBI Taxonomy" id="318424"/>
    <lineage>
        <taxon>Bacteria</taxon>
        <taxon>Bacillati</taxon>
        <taxon>Actinomycetota</taxon>
        <taxon>Actinomycetes</taxon>
        <taxon>Mycobacteriales</taxon>
        <taxon>Mycobacteriaceae</taxon>
        <taxon>Mycolicibacterium</taxon>
    </lineage>
</organism>
<keyword evidence="2" id="KW-0482">Metalloprotease</keyword>
<feature type="transmembrane region" description="Helical" evidence="1">
    <location>
        <begin position="188"/>
        <end position="214"/>
    </location>
</feature>
<dbReference type="PANTHER" id="PTHR36844">
    <property type="entry name" value="PROTEASE PRSW"/>
    <property type="match status" value="1"/>
</dbReference>
<keyword evidence="4" id="KW-1185">Reference proteome</keyword>
<reference evidence="2" key="1">
    <citation type="submission" date="2020-07" db="EMBL/GenBank/DDBJ databases">
        <authorList>
            <person name="Pettersson B.M.F."/>
            <person name="Behra P.R.K."/>
            <person name="Ramesh M."/>
            <person name="Das S."/>
            <person name="Dasgupta S."/>
            <person name="Kirsebom L.A."/>
        </authorList>
    </citation>
    <scope>NUCLEOTIDE SEQUENCE</scope>
    <source>
        <strain evidence="2">DSM 45406</strain>
    </source>
</reference>
<feature type="transmembrane region" description="Helical" evidence="1">
    <location>
        <begin position="252"/>
        <end position="271"/>
    </location>
</feature>
<dbReference type="Pfam" id="PF13367">
    <property type="entry name" value="PrsW-protease"/>
    <property type="match status" value="1"/>
</dbReference>
<keyword evidence="2" id="KW-0645">Protease</keyword>
<evidence type="ECO:0000313" key="3">
    <source>
        <dbReference type="EMBL" id="ULP39251.1"/>
    </source>
</evidence>
<keyword evidence="2" id="KW-0378">Hydrolase</keyword>
<dbReference type="AlphaFoldDB" id="A0A9X2Y9N4"/>
<gene>
    <name evidence="2" type="ORF">H7H73_03725</name>
    <name evidence="3" type="ORF">MJO55_13065</name>
</gene>
<protein>
    <submittedName>
        <fullName evidence="2">PrsW family intramembrane metalloprotease</fullName>
    </submittedName>
</protein>
<feature type="transmembrane region" description="Helical" evidence="1">
    <location>
        <begin position="156"/>
        <end position="176"/>
    </location>
</feature>
<name>A0A9X2Y9N4_9MYCO</name>